<organism evidence="1">
    <name type="scientific">marine sediment metagenome</name>
    <dbReference type="NCBI Taxonomy" id="412755"/>
    <lineage>
        <taxon>unclassified sequences</taxon>
        <taxon>metagenomes</taxon>
        <taxon>ecological metagenomes</taxon>
    </lineage>
</organism>
<accession>X1AD99</accession>
<reference evidence="1" key="1">
    <citation type="journal article" date="2014" name="Front. Microbiol.">
        <title>High frequency of phylogenetically diverse reductive dehalogenase-homologous genes in deep subseafloor sedimentary metagenomes.</title>
        <authorList>
            <person name="Kawai M."/>
            <person name="Futagami T."/>
            <person name="Toyoda A."/>
            <person name="Takaki Y."/>
            <person name="Nishi S."/>
            <person name="Hori S."/>
            <person name="Arai W."/>
            <person name="Tsubouchi T."/>
            <person name="Morono Y."/>
            <person name="Uchiyama I."/>
            <person name="Ito T."/>
            <person name="Fujiyama A."/>
            <person name="Inagaki F."/>
            <person name="Takami H."/>
        </authorList>
    </citation>
    <scope>NUCLEOTIDE SEQUENCE</scope>
    <source>
        <strain evidence="1">Expedition CK06-06</strain>
    </source>
</reference>
<proteinExistence type="predicted"/>
<gene>
    <name evidence="1" type="ORF">S01H4_19657</name>
</gene>
<protein>
    <submittedName>
        <fullName evidence="1">Uncharacterized protein</fullName>
    </submittedName>
</protein>
<dbReference type="AlphaFoldDB" id="X1AD99"/>
<sequence length="49" mass="5727">SWWPADRVDIERYGDIFRNNMDSDAFEAAWESGQGMELSKVFRCVEAIQ</sequence>
<dbReference type="EMBL" id="BART01008782">
    <property type="protein sequence ID" value="GAG58026.1"/>
    <property type="molecule type" value="Genomic_DNA"/>
</dbReference>
<comment type="caution">
    <text evidence="1">The sequence shown here is derived from an EMBL/GenBank/DDBJ whole genome shotgun (WGS) entry which is preliminary data.</text>
</comment>
<name>X1AD99_9ZZZZ</name>
<feature type="non-terminal residue" evidence="1">
    <location>
        <position position="1"/>
    </location>
</feature>
<evidence type="ECO:0000313" key="1">
    <source>
        <dbReference type="EMBL" id="GAG58026.1"/>
    </source>
</evidence>